<dbReference type="WBParaSite" id="SCUD_0000902001-mRNA-1">
    <property type="protein sequence ID" value="SCUD_0000902001-mRNA-1"/>
    <property type="gene ID" value="SCUD_0000902001"/>
</dbReference>
<name>A0A183K207_9TREM</name>
<gene>
    <name evidence="2" type="ORF">SCUD_LOCUS9020</name>
</gene>
<feature type="region of interest" description="Disordered" evidence="1">
    <location>
        <begin position="898"/>
        <end position="938"/>
    </location>
</feature>
<feature type="compositionally biased region" description="Polar residues" evidence="1">
    <location>
        <begin position="716"/>
        <end position="727"/>
    </location>
</feature>
<feature type="compositionally biased region" description="Basic and acidic residues" evidence="1">
    <location>
        <begin position="518"/>
        <end position="532"/>
    </location>
</feature>
<feature type="compositionally biased region" description="Low complexity" evidence="1">
    <location>
        <begin position="923"/>
        <end position="932"/>
    </location>
</feature>
<accession>A0A183K207</accession>
<sequence length="1077" mass="124152">MTNLFSLVTGTYLVNELRSSISESTLTSGTYTLPGGGSSQIQRRGSSSCKFEPSIIYTPNYNYRKNDTYENYRPLSAPKTYSNHRLQVMNSDLLIKYPELDYSHENHSSQPYDVQIQSNRNYNIRSSYEIELNKYKHSSNRNNSSNRSHSRFNTITGSFNHKSLNDGLKFYSSVRSRSNPFKVDYHQENISDTHDQYSFLHSANESHRRPLLSNLQNQLNPPHTNDISRTYRPLSSHEKHLSTRSLCSRLPSQKHLEQTNEIGLYKTAMFVIPAPTSNSLPNVQNNDFISYRKTHMDQSVHHYNHNRRQHHHHQHHHHHRHRDNSDSCLNTKYNEKVRTYICKGCGRSSLKLKKVKNSTYSLGNSCISLDKCSTPQFIHSTNNNNNNSHHSHHDIEDDYERIIFQSPEYSQDDHRYYTSMDRKSYNPNIISNKSRSNVIPNSNVNSLNQIELYDHLSKNLKSSHQISKLDCNKIIVDIKPRQMNEADKQQHITQWIQLGTLGDTPSSPTISPLPPDEYQDKDFMIHSSRYSEEQDNNNNNDDNEDEDDDDDDDAIAITTDNEENQDYNGWIHSKVITHNQDIINKESSYEQYKQQENHDHNDDKDKEVKIQIIKQQTDFALNNEKHENPHDGNLIISRPTSDYTNTSTNEIKLEFVNNPNHNHHHNNNFSNTNYTTDNEISSIKNKIIMEPVSPNTNLLNNSLVKNNLSSEPLNVPSPQSTSTEDITSNSKSNHKNKSQNERIITIKDLSGLNDPTKSSLGKHSSLLNPNMDSNEYNDTTTTSSSSLKCIPSILPKPKLYNMNEISSMEKEKNPTLITSEIRYMNSKISSHLSNTTNINSLLLNTNSNHIELLNGSTELATDLYPNLVKTRDTPIPNVKSLVTYFTELIKVHTDLNEINHSNNNNINKEKDNNHYDITYNQFNSSNNNNNNDNDNDDLDIPANISPFLLHHETPIARERRLQAVEMLRRRSTIHMTYDRYRVFPPGYSTSTSPLLEKFNRNIINNNKDDCNTTTNNTTTTTNNNNVCNDNNNNNNENNNHIFIKQHNIDPIHRSISSPKYQVRMQANLQKDSTAIVA</sequence>
<dbReference type="AlphaFoldDB" id="A0A183K207"/>
<feature type="compositionally biased region" description="Polar residues" evidence="1">
    <location>
        <begin position="753"/>
        <end position="786"/>
    </location>
</feature>
<dbReference type="PANTHER" id="PTHR33700">
    <property type="entry name" value="MYB-LIKE PROTEIN X"/>
    <property type="match status" value="1"/>
</dbReference>
<dbReference type="PANTHER" id="PTHR33700:SF4">
    <property type="entry name" value="MYB-LIKE PROTEIN X"/>
    <property type="match status" value="1"/>
</dbReference>
<dbReference type="Proteomes" id="UP000279833">
    <property type="component" value="Unassembled WGS sequence"/>
</dbReference>
<feature type="compositionally biased region" description="Acidic residues" evidence="1">
    <location>
        <begin position="541"/>
        <end position="554"/>
    </location>
</feature>
<evidence type="ECO:0000256" key="1">
    <source>
        <dbReference type="SAM" id="MobiDB-lite"/>
    </source>
</evidence>
<evidence type="ECO:0000313" key="4">
    <source>
        <dbReference type="WBParaSite" id="SCUD_0000902001-mRNA-1"/>
    </source>
</evidence>
<feature type="region of interest" description="Disordered" evidence="1">
    <location>
        <begin position="306"/>
        <end position="327"/>
    </location>
</feature>
<dbReference type="EMBL" id="UZAK01033022">
    <property type="protein sequence ID" value="VDP33681.1"/>
    <property type="molecule type" value="Genomic_DNA"/>
</dbReference>
<organism evidence="4">
    <name type="scientific">Schistosoma curassoni</name>
    <dbReference type="NCBI Taxonomy" id="6186"/>
    <lineage>
        <taxon>Eukaryota</taxon>
        <taxon>Metazoa</taxon>
        <taxon>Spiralia</taxon>
        <taxon>Lophotrochozoa</taxon>
        <taxon>Platyhelminthes</taxon>
        <taxon>Trematoda</taxon>
        <taxon>Digenea</taxon>
        <taxon>Strigeidida</taxon>
        <taxon>Schistosomatoidea</taxon>
        <taxon>Schistosomatidae</taxon>
        <taxon>Schistosoma</taxon>
    </lineage>
</organism>
<evidence type="ECO:0000313" key="2">
    <source>
        <dbReference type="EMBL" id="VDP33681.1"/>
    </source>
</evidence>
<keyword evidence="3" id="KW-1185">Reference proteome</keyword>
<protein>
    <submittedName>
        <fullName evidence="4">SH2 domain-containing protein</fullName>
    </submittedName>
</protein>
<feature type="region of interest" description="Disordered" evidence="1">
    <location>
        <begin position="709"/>
        <end position="786"/>
    </location>
</feature>
<reference evidence="2 3" key="2">
    <citation type="submission" date="2018-11" db="EMBL/GenBank/DDBJ databases">
        <authorList>
            <consortium name="Pathogen Informatics"/>
        </authorList>
    </citation>
    <scope>NUCLEOTIDE SEQUENCE [LARGE SCALE GENOMIC DNA]</scope>
    <source>
        <strain evidence="2">Dakar</strain>
        <strain evidence="3">Dakar, Senegal</strain>
    </source>
</reference>
<feature type="compositionally biased region" description="Basic residues" evidence="1">
    <location>
        <begin position="306"/>
        <end position="322"/>
    </location>
</feature>
<reference evidence="4" key="1">
    <citation type="submission" date="2016-06" db="UniProtKB">
        <authorList>
            <consortium name="WormBaseParasite"/>
        </authorList>
    </citation>
    <scope>IDENTIFICATION</scope>
</reference>
<feature type="region of interest" description="Disordered" evidence="1">
    <location>
        <begin position="499"/>
        <end position="554"/>
    </location>
</feature>
<evidence type="ECO:0000313" key="3">
    <source>
        <dbReference type="Proteomes" id="UP000279833"/>
    </source>
</evidence>
<proteinExistence type="predicted"/>